<reference evidence="2" key="1">
    <citation type="submission" date="2020-03" db="EMBL/GenBank/DDBJ databases">
        <title>The deep terrestrial virosphere.</title>
        <authorList>
            <person name="Holmfeldt K."/>
            <person name="Nilsson E."/>
            <person name="Simone D."/>
            <person name="Lopez-Fernandez M."/>
            <person name="Wu X."/>
            <person name="de Brujin I."/>
            <person name="Lundin D."/>
            <person name="Andersson A."/>
            <person name="Bertilsson S."/>
            <person name="Dopson M."/>
        </authorList>
    </citation>
    <scope>NUCLEOTIDE SEQUENCE</scope>
    <source>
        <strain evidence="1">MM415A04731</strain>
        <strain evidence="2">MM415B04938</strain>
    </source>
</reference>
<dbReference type="AlphaFoldDB" id="A0A6M3LME6"/>
<dbReference type="EMBL" id="MT143370">
    <property type="protein sequence ID" value="QJA96100.1"/>
    <property type="molecule type" value="Genomic_DNA"/>
</dbReference>
<dbReference type="EMBL" id="MT141696">
    <property type="protein sequence ID" value="QJA69329.1"/>
    <property type="molecule type" value="Genomic_DNA"/>
</dbReference>
<gene>
    <name evidence="1" type="ORF">MM415A04731_0009</name>
    <name evidence="2" type="ORF">MM415B04938_0009</name>
</gene>
<protein>
    <submittedName>
        <fullName evidence="2">Uncharacterized protein</fullName>
    </submittedName>
</protein>
<proteinExistence type="predicted"/>
<accession>A0A6M3LME6</accession>
<name>A0A6M3LME6_9ZZZZ</name>
<evidence type="ECO:0000313" key="2">
    <source>
        <dbReference type="EMBL" id="QJA96100.1"/>
    </source>
</evidence>
<sequence length="185" mass="21404">MDKEKLRAMLVSLLEVISVNDCYGIPLGLDNDEISFYVDKFMAELPQADQEKRFDVYYEVDKRGTPCQDTYNEPSPDLVGQVARDEITELIDFVCEGQCDTCKYFHGEIEDEIICTLPLCKTDYIISLIRPSIKKEARKQLIKELADEGIWGQVKVFDLEKGDTEWTMWCFGEKFWESLSKEVGE</sequence>
<evidence type="ECO:0000313" key="1">
    <source>
        <dbReference type="EMBL" id="QJA69329.1"/>
    </source>
</evidence>
<organism evidence="2">
    <name type="scientific">viral metagenome</name>
    <dbReference type="NCBI Taxonomy" id="1070528"/>
    <lineage>
        <taxon>unclassified sequences</taxon>
        <taxon>metagenomes</taxon>
        <taxon>organismal metagenomes</taxon>
    </lineage>
</organism>